<dbReference type="Pfam" id="PF25459">
    <property type="entry name" value="AIM3_BBC1_C"/>
    <property type="match status" value="1"/>
</dbReference>
<evidence type="ECO:0000313" key="2">
    <source>
        <dbReference type="EMBL" id="GME80776.1"/>
    </source>
</evidence>
<evidence type="ECO:0000313" key="3">
    <source>
        <dbReference type="Proteomes" id="UP001165063"/>
    </source>
</evidence>
<feature type="domain" description="BBC1/AIM3 cysteine proteinase-fold" evidence="1">
    <location>
        <begin position="12"/>
        <end position="112"/>
    </location>
</feature>
<name>A0A9W6T8X4_AMBMO</name>
<evidence type="ECO:0000259" key="1">
    <source>
        <dbReference type="Pfam" id="PF25459"/>
    </source>
</evidence>
<sequence length="112" mass="12187">MCFLNLETIIEQVGAILPGDVVVVLKAHFESHHSSGPFGVGGHVGKGKITELGFSGKPYVAFVSSFDESKWKLKVIEFVEGKGIVQGTIRLGDLKSGKVRVFRIVGRDLFGW</sequence>
<protein>
    <submittedName>
        <fullName evidence="2">Unnamed protein product</fullName>
    </submittedName>
</protein>
<comment type="caution">
    <text evidence="2">The sequence shown here is derived from an EMBL/GenBank/DDBJ whole genome shotgun (WGS) entry which is preliminary data.</text>
</comment>
<gene>
    <name evidence="2" type="ORF">Amon01_000989600</name>
</gene>
<dbReference type="AlphaFoldDB" id="A0A9W6T8X4"/>
<dbReference type="Proteomes" id="UP001165063">
    <property type="component" value="Unassembled WGS sequence"/>
</dbReference>
<dbReference type="EMBL" id="BSXU01014394">
    <property type="protein sequence ID" value="GME80776.1"/>
    <property type="molecule type" value="Genomic_DNA"/>
</dbReference>
<proteinExistence type="predicted"/>
<organism evidence="2 3">
    <name type="scientific">Ambrosiozyma monospora</name>
    <name type="common">Yeast</name>
    <name type="synonym">Endomycopsis monosporus</name>
    <dbReference type="NCBI Taxonomy" id="43982"/>
    <lineage>
        <taxon>Eukaryota</taxon>
        <taxon>Fungi</taxon>
        <taxon>Dikarya</taxon>
        <taxon>Ascomycota</taxon>
        <taxon>Saccharomycotina</taxon>
        <taxon>Pichiomycetes</taxon>
        <taxon>Pichiales</taxon>
        <taxon>Pichiaceae</taxon>
        <taxon>Ambrosiozyma</taxon>
    </lineage>
</organism>
<reference evidence="2" key="1">
    <citation type="submission" date="2023-04" db="EMBL/GenBank/DDBJ databases">
        <title>Ambrosiozyma monospora NBRC 1965.</title>
        <authorList>
            <person name="Ichikawa N."/>
            <person name="Sato H."/>
            <person name="Tonouchi N."/>
        </authorList>
    </citation>
    <scope>NUCLEOTIDE SEQUENCE</scope>
    <source>
        <strain evidence="2">NBRC 1965</strain>
    </source>
</reference>
<dbReference type="InterPro" id="IPR057402">
    <property type="entry name" value="AIM3_BBC1_C"/>
</dbReference>
<dbReference type="OrthoDB" id="207120at2759"/>
<accession>A0A9W6T8X4</accession>
<keyword evidence="3" id="KW-1185">Reference proteome</keyword>